<evidence type="ECO:0000313" key="2">
    <source>
        <dbReference type="Proteomes" id="UP000041770"/>
    </source>
</evidence>
<dbReference type="EMBL" id="CWQY01000006">
    <property type="protein sequence ID" value="CSC37379.1"/>
    <property type="molecule type" value="Genomic_DNA"/>
</dbReference>
<name>A0A655VQG9_VIBCL</name>
<organism evidence="1 2">
    <name type="scientific">Vibrio cholerae</name>
    <dbReference type="NCBI Taxonomy" id="666"/>
    <lineage>
        <taxon>Bacteria</taxon>
        <taxon>Pseudomonadati</taxon>
        <taxon>Pseudomonadota</taxon>
        <taxon>Gammaproteobacteria</taxon>
        <taxon>Vibrionales</taxon>
        <taxon>Vibrionaceae</taxon>
        <taxon>Vibrio</taxon>
    </lineage>
</organism>
<dbReference type="Proteomes" id="UP000041770">
    <property type="component" value="Unassembled WGS sequence"/>
</dbReference>
<evidence type="ECO:0000313" key="1">
    <source>
        <dbReference type="EMBL" id="CSC37379.1"/>
    </source>
</evidence>
<proteinExistence type="predicted"/>
<sequence>MVIDFSSDGDLDVIETVLIRVVITAVHQTIGRFDAEIGFVGDCPCTITIVDGAGDQQLVQYFLRYVAKADHQLIHQLIGLITACGIAIKVIKANHIRPRLTATHIIDGEINLAIGIGLHGLGYAARVFDQKLSIRLSDRVHFHANRTVDHFLGNTLARITRIHVLVVLLFYGNRRTQSEVGTGVVRRNDLNVARRGNLI</sequence>
<gene>
    <name evidence="1" type="ORF">ERS013200_01247</name>
</gene>
<reference evidence="1 2" key="1">
    <citation type="submission" date="2015-07" db="EMBL/GenBank/DDBJ databases">
        <authorList>
            <consortium name="Pathogen Informatics"/>
        </authorList>
    </citation>
    <scope>NUCLEOTIDE SEQUENCE [LARGE SCALE GENOMIC DNA]</scope>
    <source>
        <strain evidence="1 2">A316</strain>
    </source>
</reference>
<dbReference type="AlphaFoldDB" id="A0A655VQG9"/>
<accession>A0A655VQG9</accession>
<protein>
    <submittedName>
        <fullName evidence="1">Uncharacterized protein</fullName>
    </submittedName>
</protein>